<proteinExistence type="inferred from homology"/>
<comment type="similarity">
    <text evidence="2">Belongs to the zinc-containing alcohol dehydrogenase family.</text>
</comment>
<dbReference type="InterPro" id="IPR013149">
    <property type="entry name" value="ADH-like_C"/>
</dbReference>
<name>X1NFK7_9ZZZZ</name>
<dbReference type="AlphaFoldDB" id="X1NFK7"/>
<organism evidence="7">
    <name type="scientific">marine sediment metagenome</name>
    <dbReference type="NCBI Taxonomy" id="412755"/>
    <lineage>
        <taxon>unclassified sequences</taxon>
        <taxon>metagenomes</taxon>
        <taxon>ecological metagenomes</taxon>
    </lineage>
</organism>
<dbReference type="SUPFAM" id="SSF51735">
    <property type="entry name" value="NAD(P)-binding Rossmann-fold domains"/>
    <property type="match status" value="1"/>
</dbReference>
<comment type="caution">
    <text evidence="7">The sequence shown here is derived from an EMBL/GenBank/DDBJ whole genome shotgun (WGS) entry which is preliminary data.</text>
</comment>
<protein>
    <recommendedName>
        <fullName evidence="6">Alcohol dehydrogenase-like C-terminal domain-containing protein</fullName>
    </recommendedName>
</protein>
<evidence type="ECO:0000256" key="2">
    <source>
        <dbReference type="ARBA" id="ARBA00008072"/>
    </source>
</evidence>
<gene>
    <name evidence="7" type="ORF">S06H3_28024</name>
</gene>
<evidence type="ECO:0000256" key="1">
    <source>
        <dbReference type="ARBA" id="ARBA00001947"/>
    </source>
</evidence>
<dbReference type="PANTHER" id="PTHR43350:SF17">
    <property type="entry name" value="NAD-DEPENDENT ALCOHOL DEHYDROGENASE"/>
    <property type="match status" value="1"/>
</dbReference>
<keyword evidence="3" id="KW-0479">Metal-binding</keyword>
<dbReference type="Gene3D" id="3.40.50.720">
    <property type="entry name" value="NAD(P)-binding Rossmann-like Domain"/>
    <property type="match status" value="1"/>
</dbReference>
<comment type="cofactor">
    <cofactor evidence="1">
        <name>Zn(2+)</name>
        <dbReference type="ChEBI" id="CHEBI:29105"/>
    </cofactor>
</comment>
<dbReference type="InterPro" id="IPR036291">
    <property type="entry name" value="NAD(P)-bd_dom_sf"/>
</dbReference>
<sequence length="224" mass="25683">EEYFENTEWKDKFTAWPDRTMDELRLPENPEELLELAEFWDVVEDGTVNGIGPDGKYPIYLQATTEELGTAGATETVKSDVEDVEKKVRSITNGRMADVVFEVTGNPAVIPWAIKLVKPQGRFVVLSSPRGPTQLDFHDEVNAPSRTIIGTHVTSQPEYETPYNQWTLKKNTELFFEFLKGGIIKVNHLISHKYPWFEAERAYRMLIENRAETMGVILDFREGQ</sequence>
<evidence type="ECO:0000313" key="7">
    <source>
        <dbReference type="EMBL" id="GAI25580.1"/>
    </source>
</evidence>
<evidence type="ECO:0000256" key="5">
    <source>
        <dbReference type="ARBA" id="ARBA00023002"/>
    </source>
</evidence>
<accession>X1NFK7</accession>
<keyword evidence="4" id="KW-0862">Zinc</keyword>
<feature type="domain" description="Alcohol dehydrogenase-like C-terminal" evidence="6">
    <location>
        <begin position="68"/>
        <end position="161"/>
    </location>
</feature>
<dbReference type="Pfam" id="PF00107">
    <property type="entry name" value="ADH_zinc_N"/>
    <property type="match status" value="1"/>
</dbReference>
<keyword evidence="5" id="KW-0560">Oxidoreductase</keyword>
<evidence type="ECO:0000259" key="6">
    <source>
        <dbReference type="Pfam" id="PF00107"/>
    </source>
</evidence>
<evidence type="ECO:0000256" key="4">
    <source>
        <dbReference type="ARBA" id="ARBA00022833"/>
    </source>
</evidence>
<dbReference type="GO" id="GO:0016491">
    <property type="term" value="F:oxidoreductase activity"/>
    <property type="evidence" value="ECO:0007669"/>
    <property type="project" value="UniProtKB-KW"/>
</dbReference>
<dbReference type="GO" id="GO:0046872">
    <property type="term" value="F:metal ion binding"/>
    <property type="evidence" value="ECO:0007669"/>
    <property type="project" value="UniProtKB-KW"/>
</dbReference>
<feature type="non-terminal residue" evidence="7">
    <location>
        <position position="1"/>
    </location>
</feature>
<evidence type="ECO:0000256" key="3">
    <source>
        <dbReference type="ARBA" id="ARBA00022723"/>
    </source>
</evidence>
<dbReference type="Gene3D" id="3.90.180.10">
    <property type="entry name" value="Medium-chain alcohol dehydrogenases, catalytic domain"/>
    <property type="match status" value="1"/>
</dbReference>
<reference evidence="7" key="1">
    <citation type="journal article" date="2014" name="Front. Microbiol.">
        <title>High frequency of phylogenetically diverse reductive dehalogenase-homologous genes in deep subseafloor sedimentary metagenomes.</title>
        <authorList>
            <person name="Kawai M."/>
            <person name="Futagami T."/>
            <person name="Toyoda A."/>
            <person name="Takaki Y."/>
            <person name="Nishi S."/>
            <person name="Hori S."/>
            <person name="Arai W."/>
            <person name="Tsubouchi T."/>
            <person name="Morono Y."/>
            <person name="Uchiyama I."/>
            <person name="Ito T."/>
            <person name="Fujiyama A."/>
            <person name="Inagaki F."/>
            <person name="Takami H."/>
        </authorList>
    </citation>
    <scope>NUCLEOTIDE SEQUENCE</scope>
    <source>
        <strain evidence="7">Expedition CK06-06</strain>
    </source>
</reference>
<dbReference type="EMBL" id="BARV01016319">
    <property type="protein sequence ID" value="GAI25580.1"/>
    <property type="molecule type" value="Genomic_DNA"/>
</dbReference>
<dbReference type="PANTHER" id="PTHR43350">
    <property type="entry name" value="NAD-DEPENDENT ALCOHOL DEHYDROGENASE"/>
    <property type="match status" value="1"/>
</dbReference>